<keyword evidence="4" id="KW-1185">Reference proteome</keyword>
<dbReference type="InterPro" id="IPR008928">
    <property type="entry name" value="6-hairpin_glycosidase_sf"/>
</dbReference>
<dbReference type="InterPro" id="IPR054491">
    <property type="entry name" value="MGH1-like_GH"/>
</dbReference>
<evidence type="ECO:0000259" key="1">
    <source>
        <dbReference type="Pfam" id="PF14742"/>
    </source>
</evidence>
<protein>
    <submittedName>
        <fullName evidence="3">Amylo-alpha-1,6-glucosidase</fullName>
    </submittedName>
</protein>
<dbReference type="Pfam" id="PF22422">
    <property type="entry name" value="MGH1-like_GH"/>
    <property type="match status" value="1"/>
</dbReference>
<organism evidence="3 4">
    <name type="scientific">Halovulum marinum</name>
    <dbReference type="NCBI Taxonomy" id="2662447"/>
    <lineage>
        <taxon>Bacteria</taxon>
        <taxon>Pseudomonadati</taxon>
        <taxon>Pseudomonadota</taxon>
        <taxon>Alphaproteobacteria</taxon>
        <taxon>Rhodobacterales</taxon>
        <taxon>Paracoccaceae</taxon>
        <taxon>Halovulum</taxon>
    </lineage>
</organism>
<dbReference type="Proteomes" id="UP000474957">
    <property type="component" value="Unassembled WGS sequence"/>
</dbReference>
<reference evidence="3 4" key="1">
    <citation type="submission" date="2019-10" db="EMBL/GenBank/DDBJ databases">
        <title>Cognatihalovulum marinum gen. nov. sp. nov., a new member of the family Rhodobacteraceae isolated from deep seawater of the Northwest Indian Ocean.</title>
        <authorList>
            <person name="Ruan C."/>
            <person name="Wang J."/>
            <person name="Zheng X."/>
            <person name="Song L."/>
            <person name="Zhu Y."/>
            <person name="Huang Y."/>
            <person name="Lu Z."/>
            <person name="Du W."/>
            <person name="Huang L."/>
            <person name="Dai X."/>
        </authorList>
    </citation>
    <scope>NUCLEOTIDE SEQUENCE [LARGE SCALE GENOMIC DNA]</scope>
    <source>
        <strain evidence="3 4">2CG4</strain>
    </source>
</reference>
<feature type="domain" description="Mannosylglycerate hydrolase MGH1-like glycoside hydrolase" evidence="2">
    <location>
        <begin position="315"/>
        <end position="617"/>
    </location>
</feature>
<dbReference type="GO" id="GO:0005975">
    <property type="term" value="P:carbohydrate metabolic process"/>
    <property type="evidence" value="ECO:0007669"/>
    <property type="project" value="InterPro"/>
</dbReference>
<dbReference type="AlphaFoldDB" id="A0A6L5Z1A6"/>
<dbReference type="InterPro" id="IPR012341">
    <property type="entry name" value="6hp_glycosidase-like_sf"/>
</dbReference>
<dbReference type="Pfam" id="PF14742">
    <property type="entry name" value="GDE_N_bis"/>
    <property type="match status" value="1"/>
</dbReference>
<sequence length="730" mass="81408">MEIEAFPDAKARIATDDETYGITASASLPERHLRVLKHGHTFGLFDPHGDITEGGGSPEGLYHDDTRFVSTLQLWIDGVRPLMLSSTVGDDNALLAVDLTNPDILSGDRVVLHKDLLHILRTRFIWDGRSFERLRLQNFDDRAHRFRLTFRYDCDFADLFEVRGHPRPRRGRVEARADDDRRVTFRYTALDGQQLATVLEFDPAPSALTRDGAHYDLTLGPRERGALFLTCTCETGEPRRAVVSFASCFRAARRARRASTGRAATVETSNEVLNEVLRRSSADLYMLLTNTERGPYPYAGVPWFCTAFGRDGIITAIQTLWFDPEIARGVLTFLAAEQATAADPEADAEPGKILHEMRLGEMARLKEIPFGRYYGSVDSTPLFVLLAGLYYERTRDLATIRQLWPHIEAALRWIDRYGDPDGDGLLEYARKEAAGLFNQGWKDSHDSIFHEGGELATLPIALCEVQGYAFAAKRHAAELARALDKEALSERLLAEAETLRRTIEERFWMEDLGFYALALDGAKRPCRVLASNAAHLLFCGVPSADRAARVAARLLSPDFFSGWGLRTVAGDQPRFNPISYHNGSVWPHDNALAALGLSRYGHADQVHQLFQGLFDAATYMELRRLPELFCGFRRQPGTGPTAYPVSCAPQAWASATMFGLLQATLGISFDSDRREILFRQPRLPAFIDDLTIRSLGLGEAQADIQLVRNGAGVSVNVLRRTADVSVALSY</sequence>
<accession>A0A6L5Z1A6</accession>
<dbReference type="EMBL" id="WIND01000008">
    <property type="protein sequence ID" value="MSU90353.1"/>
    <property type="molecule type" value="Genomic_DNA"/>
</dbReference>
<evidence type="ECO:0000313" key="4">
    <source>
        <dbReference type="Proteomes" id="UP000474957"/>
    </source>
</evidence>
<proteinExistence type="predicted"/>
<dbReference type="Gene3D" id="1.50.10.10">
    <property type="match status" value="1"/>
</dbReference>
<evidence type="ECO:0000259" key="2">
    <source>
        <dbReference type="Pfam" id="PF22422"/>
    </source>
</evidence>
<gene>
    <name evidence="3" type="ORF">GE300_12105</name>
</gene>
<dbReference type="SUPFAM" id="SSF48208">
    <property type="entry name" value="Six-hairpin glycosidases"/>
    <property type="match status" value="1"/>
</dbReference>
<comment type="caution">
    <text evidence="3">The sequence shown here is derived from an EMBL/GenBank/DDBJ whole genome shotgun (WGS) entry which is preliminary data.</text>
</comment>
<dbReference type="InterPro" id="IPR032856">
    <property type="entry name" value="GDE_N_bis"/>
</dbReference>
<dbReference type="RefSeq" id="WP_154446840.1">
    <property type="nucleotide sequence ID" value="NZ_WIND01000008.1"/>
</dbReference>
<evidence type="ECO:0000313" key="3">
    <source>
        <dbReference type="EMBL" id="MSU90353.1"/>
    </source>
</evidence>
<feature type="domain" description="Putative glycogen debranching enzyme N-terminal" evidence="1">
    <location>
        <begin position="36"/>
        <end position="228"/>
    </location>
</feature>
<name>A0A6L5Z1A6_9RHOB</name>